<dbReference type="Proteomes" id="UP000051952">
    <property type="component" value="Unassembled WGS sequence"/>
</dbReference>
<keyword evidence="1" id="KW-0812">Transmembrane</keyword>
<evidence type="ECO:0000256" key="1">
    <source>
        <dbReference type="SAM" id="Phobius"/>
    </source>
</evidence>
<dbReference type="EMBL" id="CYKH01001048">
    <property type="protein sequence ID" value="CUG80375.1"/>
    <property type="molecule type" value="Genomic_DNA"/>
</dbReference>
<keyword evidence="1" id="KW-1133">Transmembrane helix</keyword>
<accession>A0A0S4J185</accession>
<reference evidence="3" key="1">
    <citation type="submission" date="2015-09" db="EMBL/GenBank/DDBJ databases">
        <authorList>
            <consortium name="Pathogen Informatics"/>
        </authorList>
    </citation>
    <scope>NUCLEOTIDE SEQUENCE [LARGE SCALE GENOMIC DNA]</scope>
    <source>
        <strain evidence="3">Lake Konstanz</strain>
    </source>
</reference>
<name>A0A0S4J185_BODSA</name>
<dbReference type="VEuPathDB" id="TriTrypDB:BSAL_05980"/>
<proteinExistence type="predicted"/>
<protein>
    <submittedName>
        <fullName evidence="2">Membrane-associated protein, putative</fullName>
    </submittedName>
</protein>
<gene>
    <name evidence="2" type="ORF">BSAL_05980</name>
</gene>
<evidence type="ECO:0000313" key="2">
    <source>
        <dbReference type="EMBL" id="CUG80375.1"/>
    </source>
</evidence>
<keyword evidence="3" id="KW-1185">Reference proteome</keyword>
<feature type="transmembrane region" description="Helical" evidence="1">
    <location>
        <begin position="25"/>
        <end position="53"/>
    </location>
</feature>
<evidence type="ECO:0000313" key="3">
    <source>
        <dbReference type="Proteomes" id="UP000051952"/>
    </source>
</evidence>
<organism evidence="2 3">
    <name type="scientific">Bodo saltans</name>
    <name type="common">Flagellated protozoan</name>
    <dbReference type="NCBI Taxonomy" id="75058"/>
    <lineage>
        <taxon>Eukaryota</taxon>
        <taxon>Discoba</taxon>
        <taxon>Euglenozoa</taxon>
        <taxon>Kinetoplastea</taxon>
        <taxon>Metakinetoplastina</taxon>
        <taxon>Eubodonida</taxon>
        <taxon>Bodonidae</taxon>
        <taxon>Bodo</taxon>
    </lineage>
</organism>
<keyword evidence="1" id="KW-0472">Membrane</keyword>
<sequence length="75" mass="8572">MLVGLLSVLFPRKNSLLHFLLSPSITFAFLTSFPFLVVVVVVVVLMSSNLVAWNDRNKANVRKKEKQRQETKQNN</sequence>
<dbReference type="AlphaFoldDB" id="A0A0S4J185"/>